<dbReference type="Proteomes" id="UP001162164">
    <property type="component" value="Unassembled WGS sequence"/>
</dbReference>
<comment type="caution">
    <text evidence="3">The sequence shown here is derived from an EMBL/GenBank/DDBJ whole genome shotgun (WGS) entry which is preliminary data.</text>
</comment>
<dbReference type="EMBL" id="JAPWTJ010001066">
    <property type="protein sequence ID" value="KAJ8974026.1"/>
    <property type="molecule type" value="Genomic_DNA"/>
</dbReference>
<sequence length="520" mass="60579">MHSGNCKGVEMWVRCKPQYIRDVYKCKLCGCRLVGDLLGIEIFETISMKFDEAKLWCYCGGKRESFLEGRTESVIQIIHTQIFSNPVRTQRVKEDSEIGYIFEADIEYPQNLHDYHNELPFCSEFKCSPISTIPKLILDLNDKTKYIIHYHLNTFHRTNAKNDFEKGYFKLKNNAVYGKTMENVDKRKDVKIVTHWESHGKRLGARALIAKPNFHSVTRFTEDMVAVQLKRSYQNVLSPKTSAKAKIFYHQNFSLTAPTPCVDFYDDIKNDIFTHFDTSEYELNNIYNIPLVNKKVIGLMKDENKGKILIFIKLNKSKIVFAVLKCLYDKADENFKNKRFKENGWKGISEIMGESGEYFVVERVQQRWSILRNRYAAEKRKFTIRKDTYMAMLSGYYTPWNYNLEMSLLGISLTPWNQHFEISLLIEWSRNSRPHTYPAAALRVSMCFKERCEPVTEGAPKTSGNIIKENKDTNESVDTGLDVSQMPSSWDSYEQITVSEIMKETETEDSSRTHILNKTT</sequence>
<dbReference type="InterPro" id="IPR039353">
    <property type="entry name" value="TF_Adf1"/>
</dbReference>
<feature type="region of interest" description="Disordered" evidence="1">
    <location>
        <begin position="458"/>
        <end position="487"/>
    </location>
</feature>
<reference evidence="3" key="1">
    <citation type="journal article" date="2023" name="Insect Mol. Biol.">
        <title>Genome sequencing provides insights into the evolution of gene families encoding plant cell wall-degrading enzymes in longhorned beetles.</title>
        <authorList>
            <person name="Shin N.R."/>
            <person name="Okamura Y."/>
            <person name="Kirsch R."/>
            <person name="Pauchet Y."/>
        </authorList>
    </citation>
    <scope>NUCLEOTIDE SEQUENCE</scope>
    <source>
        <strain evidence="3">MMC_N1</strain>
    </source>
</reference>
<dbReference type="InterPro" id="IPR006578">
    <property type="entry name" value="MADF-dom"/>
</dbReference>
<dbReference type="PANTHER" id="PTHR12243">
    <property type="entry name" value="MADF DOMAIN TRANSCRIPTION FACTOR"/>
    <property type="match status" value="1"/>
</dbReference>
<accession>A0ABQ9J799</accession>
<dbReference type="PANTHER" id="PTHR12243:SF67">
    <property type="entry name" value="COREPRESSOR OF PANGOLIN, ISOFORM A-RELATED"/>
    <property type="match status" value="1"/>
</dbReference>
<keyword evidence="4" id="KW-1185">Reference proteome</keyword>
<dbReference type="SUPFAM" id="SSF56672">
    <property type="entry name" value="DNA/RNA polymerases"/>
    <property type="match status" value="1"/>
</dbReference>
<evidence type="ECO:0000256" key="1">
    <source>
        <dbReference type="SAM" id="MobiDB-lite"/>
    </source>
</evidence>
<organism evidence="3 4">
    <name type="scientific">Molorchus minor</name>
    <dbReference type="NCBI Taxonomy" id="1323400"/>
    <lineage>
        <taxon>Eukaryota</taxon>
        <taxon>Metazoa</taxon>
        <taxon>Ecdysozoa</taxon>
        <taxon>Arthropoda</taxon>
        <taxon>Hexapoda</taxon>
        <taxon>Insecta</taxon>
        <taxon>Pterygota</taxon>
        <taxon>Neoptera</taxon>
        <taxon>Endopterygota</taxon>
        <taxon>Coleoptera</taxon>
        <taxon>Polyphaga</taxon>
        <taxon>Cucujiformia</taxon>
        <taxon>Chrysomeloidea</taxon>
        <taxon>Cerambycidae</taxon>
        <taxon>Lamiinae</taxon>
        <taxon>Monochamini</taxon>
        <taxon>Molorchus</taxon>
    </lineage>
</organism>
<protein>
    <recommendedName>
        <fullName evidence="2">MADF domain-containing protein</fullName>
    </recommendedName>
</protein>
<gene>
    <name evidence="3" type="ORF">NQ317_016580</name>
</gene>
<evidence type="ECO:0000259" key="2">
    <source>
        <dbReference type="PROSITE" id="PS51029"/>
    </source>
</evidence>
<dbReference type="Pfam" id="PF10545">
    <property type="entry name" value="MADF_DNA_bdg"/>
    <property type="match status" value="1"/>
</dbReference>
<evidence type="ECO:0000313" key="4">
    <source>
        <dbReference type="Proteomes" id="UP001162164"/>
    </source>
</evidence>
<feature type="domain" description="MADF" evidence="2">
    <location>
        <begin position="316"/>
        <end position="414"/>
    </location>
</feature>
<name>A0ABQ9J799_9CUCU</name>
<dbReference type="PROSITE" id="PS51029">
    <property type="entry name" value="MADF"/>
    <property type="match status" value="1"/>
</dbReference>
<evidence type="ECO:0000313" key="3">
    <source>
        <dbReference type="EMBL" id="KAJ8974026.1"/>
    </source>
</evidence>
<dbReference type="InterPro" id="IPR043502">
    <property type="entry name" value="DNA/RNA_pol_sf"/>
</dbReference>
<proteinExistence type="predicted"/>